<evidence type="ECO:0000256" key="4">
    <source>
        <dbReference type="ARBA" id="ARBA00009083"/>
    </source>
</evidence>
<evidence type="ECO:0000256" key="7">
    <source>
        <dbReference type="ARBA" id="ARBA00022730"/>
    </source>
</evidence>
<dbReference type="OrthoDB" id="10252683at2759"/>
<keyword evidence="11" id="KW-0689">Ribosomal protein</keyword>
<evidence type="ECO:0000256" key="10">
    <source>
        <dbReference type="ARBA" id="ARBA00022884"/>
    </source>
</evidence>
<dbReference type="InterPro" id="IPR018271">
    <property type="entry name" value="Ribosomal_uS14_CS"/>
</dbReference>
<dbReference type="InterPro" id="IPR023676">
    <property type="entry name" value="Ribosomal_uS14_arc"/>
</dbReference>
<comment type="cofactor">
    <cofactor evidence="1">
        <name>Zn(2+)</name>
        <dbReference type="ChEBI" id="CHEBI:29105"/>
    </cofactor>
</comment>
<dbReference type="Proteomes" id="UP001152798">
    <property type="component" value="Chromosome 4"/>
</dbReference>
<dbReference type="GO" id="GO:0008270">
    <property type="term" value="F:zinc ion binding"/>
    <property type="evidence" value="ECO:0007669"/>
    <property type="project" value="InterPro"/>
</dbReference>
<dbReference type="Gene3D" id="4.10.830.10">
    <property type="entry name" value="30s Ribosomal Protein S14, Chain N"/>
    <property type="match status" value="1"/>
</dbReference>
<dbReference type="Pfam" id="PF00253">
    <property type="entry name" value="Ribosomal_S14"/>
    <property type="match status" value="1"/>
</dbReference>
<dbReference type="EMBL" id="OV725080">
    <property type="protein sequence ID" value="CAH1397728.1"/>
    <property type="molecule type" value="Genomic_DNA"/>
</dbReference>
<evidence type="ECO:0000313" key="16">
    <source>
        <dbReference type="Proteomes" id="UP001152798"/>
    </source>
</evidence>
<keyword evidence="12" id="KW-0687">Ribonucleoprotein</keyword>
<dbReference type="GO" id="GO:0019843">
    <property type="term" value="F:rRNA binding"/>
    <property type="evidence" value="ECO:0007669"/>
    <property type="project" value="UniProtKB-KW"/>
</dbReference>
<keyword evidence="7" id="KW-0699">rRNA-binding</keyword>
<keyword evidence="6" id="KW-0479">Metal-binding</keyword>
<dbReference type="InterPro" id="IPR001209">
    <property type="entry name" value="Ribosomal_uS14"/>
</dbReference>
<sequence length="139" mass="15582">MGHANIWCSHPKKFGQGSRSCRACANGHGLIRKYGLNLCRQCFREYAHEIGFKKTGAGHPVHWTVAGQWTNVANEPLIDSGPVPILDTSFKYLNGGKVNSSWPKSRFRSLSDKPERIRDSRNKCDRSDCEPGVIRAELL</sequence>
<gene>
    <name evidence="15" type="ORF">NEZAVI_LOCUS7511</name>
</gene>
<evidence type="ECO:0000256" key="1">
    <source>
        <dbReference type="ARBA" id="ARBA00001947"/>
    </source>
</evidence>
<evidence type="ECO:0000256" key="6">
    <source>
        <dbReference type="ARBA" id="ARBA00022723"/>
    </source>
</evidence>
<evidence type="ECO:0000256" key="13">
    <source>
        <dbReference type="ARBA" id="ARBA00035167"/>
    </source>
</evidence>
<accession>A0A9P0H981</accession>
<dbReference type="PANTHER" id="PTHR12010">
    <property type="entry name" value="40S RIBOSOMAL PROTEIN S29"/>
    <property type="match status" value="1"/>
</dbReference>
<evidence type="ECO:0000256" key="3">
    <source>
        <dbReference type="ARBA" id="ARBA00004514"/>
    </source>
</evidence>
<keyword evidence="9" id="KW-0862">Zinc</keyword>
<comment type="subunit">
    <text evidence="5">Component of the 40S small ribosomal subunit.</text>
</comment>
<dbReference type="InterPro" id="IPR043140">
    <property type="entry name" value="Ribosomal_uS14_sf"/>
</dbReference>
<evidence type="ECO:0000256" key="14">
    <source>
        <dbReference type="ARBA" id="ARBA00035455"/>
    </source>
</evidence>
<evidence type="ECO:0000256" key="9">
    <source>
        <dbReference type="ARBA" id="ARBA00022833"/>
    </source>
</evidence>
<evidence type="ECO:0000256" key="8">
    <source>
        <dbReference type="ARBA" id="ARBA00022824"/>
    </source>
</evidence>
<evidence type="ECO:0000313" key="15">
    <source>
        <dbReference type="EMBL" id="CAH1397728.1"/>
    </source>
</evidence>
<dbReference type="InterPro" id="IPR039744">
    <property type="entry name" value="RIbosomal_uS14_euk_arc"/>
</dbReference>
<dbReference type="GO" id="GO:0005791">
    <property type="term" value="C:rough endoplasmic reticulum"/>
    <property type="evidence" value="ECO:0007669"/>
    <property type="project" value="UniProtKB-SubCell"/>
</dbReference>
<dbReference type="GO" id="GO:0002181">
    <property type="term" value="P:cytoplasmic translation"/>
    <property type="evidence" value="ECO:0007669"/>
    <property type="project" value="TreeGrafter"/>
</dbReference>
<proteinExistence type="inferred from homology"/>
<dbReference type="FunFam" id="4.10.830.10:FF:000002">
    <property type="entry name" value="40S ribosomal protein S29"/>
    <property type="match status" value="1"/>
</dbReference>
<organism evidence="15 16">
    <name type="scientific">Nezara viridula</name>
    <name type="common">Southern green stink bug</name>
    <name type="synonym">Cimex viridulus</name>
    <dbReference type="NCBI Taxonomy" id="85310"/>
    <lineage>
        <taxon>Eukaryota</taxon>
        <taxon>Metazoa</taxon>
        <taxon>Ecdysozoa</taxon>
        <taxon>Arthropoda</taxon>
        <taxon>Hexapoda</taxon>
        <taxon>Insecta</taxon>
        <taxon>Pterygota</taxon>
        <taxon>Neoptera</taxon>
        <taxon>Paraneoptera</taxon>
        <taxon>Hemiptera</taxon>
        <taxon>Heteroptera</taxon>
        <taxon>Panheteroptera</taxon>
        <taxon>Pentatomomorpha</taxon>
        <taxon>Pentatomoidea</taxon>
        <taxon>Pentatomidae</taxon>
        <taxon>Pentatominae</taxon>
        <taxon>Nezara</taxon>
    </lineage>
</organism>
<name>A0A9P0H981_NEZVI</name>
<keyword evidence="8" id="KW-0256">Endoplasmic reticulum</keyword>
<dbReference type="PANTHER" id="PTHR12010:SF2">
    <property type="entry name" value="40S RIBOSOMAL PROTEIN S29"/>
    <property type="match status" value="1"/>
</dbReference>
<dbReference type="AlphaFoldDB" id="A0A9P0H981"/>
<evidence type="ECO:0000256" key="12">
    <source>
        <dbReference type="ARBA" id="ARBA00023274"/>
    </source>
</evidence>
<comment type="similarity">
    <text evidence="4">Belongs to the universal ribosomal protein uS14 family.</text>
</comment>
<dbReference type="PROSITE" id="PS00527">
    <property type="entry name" value="RIBOSOMAL_S14"/>
    <property type="match status" value="1"/>
</dbReference>
<evidence type="ECO:0000256" key="11">
    <source>
        <dbReference type="ARBA" id="ARBA00022980"/>
    </source>
</evidence>
<comment type="subcellular location">
    <subcellularLocation>
        <location evidence="3">Cytoplasm</location>
        <location evidence="3">Cytosol</location>
    </subcellularLocation>
    <subcellularLocation>
        <location evidence="2">Rough endoplasmic reticulum</location>
    </subcellularLocation>
</comment>
<dbReference type="HAMAP" id="MF_01364_A">
    <property type="entry name" value="Ribosomal_uS14_2_A"/>
    <property type="match status" value="1"/>
</dbReference>
<dbReference type="NCBIfam" id="NF004424">
    <property type="entry name" value="PRK05766.1"/>
    <property type="match status" value="1"/>
</dbReference>
<protein>
    <recommendedName>
        <fullName evidence="13">Small ribosomal subunit protein uS14</fullName>
    </recommendedName>
    <alternativeName>
        <fullName evidence="14">40S ribosomal protein S29</fullName>
    </alternativeName>
</protein>
<dbReference type="GO" id="GO:0022627">
    <property type="term" value="C:cytosolic small ribosomal subunit"/>
    <property type="evidence" value="ECO:0007669"/>
    <property type="project" value="TreeGrafter"/>
</dbReference>
<evidence type="ECO:0000256" key="2">
    <source>
        <dbReference type="ARBA" id="ARBA00004427"/>
    </source>
</evidence>
<dbReference type="GO" id="GO:0003735">
    <property type="term" value="F:structural constituent of ribosome"/>
    <property type="evidence" value="ECO:0007669"/>
    <property type="project" value="InterPro"/>
</dbReference>
<keyword evidence="16" id="KW-1185">Reference proteome</keyword>
<reference evidence="15" key="1">
    <citation type="submission" date="2022-01" db="EMBL/GenBank/DDBJ databases">
        <authorList>
            <person name="King R."/>
        </authorList>
    </citation>
    <scope>NUCLEOTIDE SEQUENCE</scope>
</reference>
<keyword evidence="10" id="KW-0694">RNA-binding</keyword>
<evidence type="ECO:0000256" key="5">
    <source>
        <dbReference type="ARBA" id="ARBA00011542"/>
    </source>
</evidence>